<comment type="caution">
    <text evidence="1">The sequence shown here is derived from an EMBL/GenBank/DDBJ whole genome shotgun (WGS) entry which is preliminary data.</text>
</comment>
<dbReference type="InterPro" id="IPR046783">
    <property type="entry name" value="HTH_63"/>
</dbReference>
<dbReference type="Proteomes" id="UP000011661">
    <property type="component" value="Unassembled WGS sequence"/>
</dbReference>
<reference evidence="1 2" key="1">
    <citation type="journal article" date="2014" name="PLoS Genet.">
        <title>Phylogenetically driven sequencing of extremely halophilic archaea reveals strategies for static and dynamic osmo-response.</title>
        <authorList>
            <person name="Becker E.A."/>
            <person name="Seitzer P.M."/>
            <person name="Tritt A."/>
            <person name="Larsen D."/>
            <person name="Krusor M."/>
            <person name="Yao A.I."/>
            <person name="Wu D."/>
            <person name="Madern D."/>
            <person name="Eisen J.A."/>
            <person name="Darling A.E."/>
            <person name="Facciotti M.T."/>
        </authorList>
    </citation>
    <scope>NUCLEOTIDE SEQUENCE [LARGE SCALE GENOMIC DNA]</scope>
    <source>
        <strain evidence="1 2">JCM 14089</strain>
    </source>
</reference>
<dbReference type="AlphaFoldDB" id="L9W696"/>
<sequence length="188" mass="21233">MTASPTVDLDSEASLRIDCYVRSTVPPTVTGTINDVVDRLQRLAEAGRIDSYRTTHWPPACHTVEPTPTADARPETRADLVGEFERWAARHGHSLEPAFRRREIQQTPFGLGCDEPREQLRVPFVSLAIYETDDETADETLRGVLPYTEQPQTGDERTYTVDDWLSTVEPTATRRLSAEQPTRLESHQ</sequence>
<dbReference type="eggNOG" id="arCOG07982">
    <property type="taxonomic scope" value="Archaea"/>
</dbReference>
<protein>
    <submittedName>
        <fullName evidence="1">Uncharacterized protein</fullName>
    </submittedName>
</protein>
<dbReference type="EMBL" id="AOHX01000041">
    <property type="protein sequence ID" value="ELY43858.1"/>
    <property type="molecule type" value="Genomic_DNA"/>
</dbReference>
<accession>L9W696</accession>
<gene>
    <name evidence="1" type="ORF">C495_12375</name>
</gene>
<name>L9W696_9EURY</name>
<organism evidence="1 2">
    <name type="scientific">Natronorubrum sulfidifaciens JCM 14089</name>
    <dbReference type="NCBI Taxonomy" id="1230460"/>
    <lineage>
        <taxon>Archaea</taxon>
        <taxon>Methanobacteriati</taxon>
        <taxon>Methanobacteriota</taxon>
        <taxon>Stenosarchaea group</taxon>
        <taxon>Halobacteria</taxon>
        <taxon>Halobacteriales</taxon>
        <taxon>Natrialbaceae</taxon>
        <taxon>Natronorubrum</taxon>
    </lineage>
</organism>
<dbReference type="STRING" id="1230460.C495_12375"/>
<proteinExistence type="predicted"/>
<evidence type="ECO:0000313" key="1">
    <source>
        <dbReference type="EMBL" id="ELY43858.1"/>
    </source>
</evidence>
<evidence type="ECO:0000313" key="2">
    <source>
        <dbReference type="Proteomes" id="UP000011661"/>
    </source>
</evidence>
<dbReference type="PATRIC" id="fig|1230460.4.peg.2519"/>
<keyword evidence="2" id="KW-1185">Reference proteome</keyword>
<dbReference type="Pfam" id="PF20575">
    <property type="entry name" value="HTH_63"/>
    <property type="match status" value="1"/>
</dbReference>